<feature type="transmembrane region" description="Helical" evidence="7">
    <location>
        <begin position="237"/>
        <end position="258"/>
    </location>
</feature>
<protein>
    <submittedName>
        <fullName evidence="9">MFS transporter</fullName>
    </submittedName>
</protein>
<evidence type="ECO:0000256" key="1">
    <source>
        <dbReference type="ARBA" id="ARBA00004141"/>
    </source>
</evidence>
<evidence type="ECO:0000313" key="9">
    <source>
        <dbReference type="EMBL" id="RFM28583.1"/>
    </source>
</evidence>
<accession>A0A3E1NKX7</accession>
<feature type="transmembrane region" description="Helical" evidence="7">
    <location>
        <begin position="131"/>
        <end position="154"/>
    </location>
</feature>
<dbReference type="InterPro" id="IPR003663">
    <property type="entry name" value="Sugar/inositol_transpt"/>
</dbReference>
<keyword evidence="5 7" id="KW-0472">Membrane</keyword>
<feature type="transmembrane region" description="Helical" evidence="7">
    <location>
        <begin position="98"/>
        <end position="119"/>
    </location>
</feature>
<dbReference type="PANTHER" id="PTHR48020">
    <property type="entry name" value="PROTON MYO-INOSITOL COTRANSPORTER"/>
    <property type="match status" value="1"/>
</dbReference>
<feature type="transmembrane region" description="Helical" evidence="7">
    <location>
        <begin position="302"/>
        <end position="322"/>
    </location>
</feature>
<gene>
    <name evidence="9" type="ORF">DXN05_07230</name>
</gene>
<reference evidence="9 10" key="1">
    <citation type="submission" date="2018-08" db="EMBL/GenBank/DDBJ databases">
        <title>Chitinophagaceae sp. K23C18032701, a novel bacterium isolated from forest soil.</title>
        <authorList>
            <person name="Wang C."/>
        </authorList>
    </citation>
    <scope>NUCLEOTIDE SEQUENCE [LARGE SCALE GENOMIC DNA]</scope>
    <source>
        <strain evidence="9 10">K23C18032701</strain>
    </source>
</reference>
<dbReference type="InterPro" id="IPR050814">
    <property type="entry name" value="Myo-inositol_Transporter"/>
</dbReference>
<evidence type="ECO:0000256" key="2">
    <source>
        <dbReference type="ARBA" id="ARBA00022448"/>
    </source>
</evidence>
<feature type="transmembrane region" description="Helical" evidence="7">
    <location>
        <begin position="73"/>
        <end position="92"/>
    </location>
</feature>
<dbReference type="GO" id="GO:0022857">
    <property type="term" value="F:transmembrane transporter activity"/>
    <property type="evidence" value="ECO:0007669"/>
    <property type="project" value="InterPro"/>
</dbReference>
<dbReference type="EMBL" id="QTJU01000002">
    <property type="protein sequence ID" value="RFM28583.1"/>
    <property type="molecule type" value="Genomic_DNA"/>
</dbReference>
<feature type="domain" description="Major facilitator superfamily (MFS) profile" evidence="8">
    <location>
        <begin position="7"/>
        <end position="423"/>
    </location>
</feature>
<dbReference type="Proteomes" id="UP000261284">
    <property type="component" value="Unassembled WGS sequence"/>
</dbReference>
<name>A0A3E1NKX7_9BACT</name>
<feature type="transmembrane region" description="Helical" evidence="7">
    <location>
        <begin position="376"/>
        <end position="395"/>
    </location>
</feature>
<dbReference type="PANTHER" id="PTHR48020:SF12">
    <property type="entry name" value="PROTON MYO-INOSITOL COTRANSPORTER"/>
    <property type="match status" value="1"/>
</dbReference>
<dbReference type="RefSeq" id="WP_116846573.1">
    <property type="nucleotide sequence ID" value="NZ_QTJU01000002.1"/>
</dbReference>
<dbReference type="PRINTS" id="PR00171">
    <property type="entry name" value="SUGRTRNSPORT"/>
</dbReference>
<dbReference type="PROSITE" id="PS50850">
    <property type="entry name" value="MFS"/>
    <property type="match status" value="1"/>
</dbReference>
<evidence type="ECO:0000259" key="8">
    <source>
        <dbReference type="PROSITE" id="PS50850"/>
    </source>
</evidence>
<dbReference type="AlphaFoldDB" id="A0A3E1NKX7"/>
<comment type="caution">
    <text evidence="9">The sequence shown here is derived from an EMBL/GenBank/DDBJ whole genome shotgun (WGS) entry which is preliminary data.</text>
</comment>
<dbReference type="InterPro" id="IPR020846">
    <property type="entry name" value="MFS_dom"/>
</dbReference>
<dbReference type="Gene3D" id="1.20.1250.20">
    <property type="entry name" value="MFS general substrate transporter like domains"/>
    <property type="match status" value="1"/>
</dbReference>
<evidence type="ECO:0000256" key="6">
    <source>
        <dbReference type="RuleBase" id="RU003346"/>
    </source>
</evidence>
<comment type="similarity">
    <text evidence="6">Belongs to the major facilitator superfamily. Sugar transporter (TC 2.A.1.1) family.</text>
</comment>
<sequence length="437" mass="48129">MSYPVRIALIAALGGFLFGFETAVISGAEAIIQQLWSLSPFWQGFTVAASLIGTVLGSLVAGMPAKKLGRKKVLMAIAVIYLFSSIGCATAGTWLLFVFFRFAGGVAVGVSSVVGPMYISEISPAHLRGRLAGSFQLNIVAGIFIAYLTNFLFVGLGDNAWRYMMGIMVVPAGLFWLLLRSIPESPRWLVLNGREAEAITVMNRLQETNVQGVITAIRESVKQHQESLFQKRYARPIIYAVLLAMFNQLAGINAILYYAPRIFEMAGFDKAHAYLQPVYIGAANLLFTLLAMSVIDRFGRKTLLIIGSIGMIVFLALTAYAFRNPGQESKEVLIYLIGFIAFFAFSQGAVIWVFISEIFPNAVRSQGGSLGSFTHWIMDAIISWTFPIIVGSSVLGGYYSFVFYAVMMCLHLVFVWKFLPETKGRSLEDIQKELGIE</sequence>
<dbReference type="InterPro" id="IPR005828">
    <property type="entry name" value="MFS_sugar_transport-like"/>
</dbReference>
<dbReference type="OrthoDB" id="9783823at2"/>
<feature type="transmembrane region" description="Helical" evidence="7">
    <location>
        <begin position="278"/>
        <end position="295"/>
    </location>
</feature>
<evidence type="ECO:0000256" key="7">
    <source>
        <dbReference type="SAM" id="Phobius"/>
    </source>
</evidence>
<dbReference type="GO" id="GO:0016020">
    <property type="term" value="C:membrane"/>
    <property type="evidence" value="ECO:0007669"/>
    <property type="project" value="UniProtKB-SubCell"/>
</dbReference>
<evidence type="ECO:0000256" key="4">
    <source>
        <dbReference type="ARBA" id="ARBA00022989"/>
    </source>
</evidence>
<evidence type="ECO:0000313" key="10">
    <source>
        <dbReference type="Proteomes" id="UP000261284"/>
    </source>
</evidence>
<organism evidence="9 10">
    <name type="scientific">Deminuibacter soli</name>
    <dbReference type="NCBI Taxonomy" id="2291815"/>
    <lineage>
        <taxon>Bacteria</taxon>
        <taxon>Pseudomonadati</taxon>
        <taxon>Bacteroidota</taxon>
        <taxon>Chitinophagia</taxon>
        <taxon>Chitinophagales</taxon>
        <taxon>Chitinophagaceae</taxon>
        <taxon>Deminuibacter</taxon>
    </lineage>
</organism>
<feature type="transmembrane region" description="Helical" evidence="7">
    <location>
        <begin position="401"/>
        <end position="419"/>
    </location>
</feature>
<evidence type="ECO:0000256" key="3">
    <source>
        <dbReference type="ARBA" id="ARBA00022692"/>
    </source>
</evidence>
<dbReference type="SUPFAM" id="SSF103473">
    <property type="entry name" value="MFS general substrate transporter"/>
    <property type="match status" value="1"/>
</dbReference>
<keyword evidence="4 7" id="KW-1133">Transmembrane helix</keyword>
<keyword evidence="3 7" id="KW-0812">Transmembrane</keyword>
<keyword evidence="10" id="KW-1185">Reference proteome</keyword>
<dbReference type="NCBIfam" id="TIGR00879">
    <property type="entry name" value="SP"/>
    <property type="match status" value="1"/>
</dbReference>
<dbReference type="Pfam" id="PF00083">
    <property type="entry name" value="Sugar_tr"/>
    <property type="match status" value="1"/>
</dbReference>
<feature type="transmembrane region" description="Helical" evidence="7">
    <location>
        <begin position="334"/>
        <end position="355"/>
    </location>
</feature>
<feature type="transmembrane region" description="Helical" evidence="7">
    <location>
        <begin position="40"/>
        <end position="61"/>
    </location>
</feature>
<comment type="subcellular location">
    <subcellularLocation>
        <location evidence="1">Membrane</location>
        <topology evidence="1">Multi-pass membrane protein</topology>
    </subcellularLocation>
</comment>
<proteinExistence type="inferred from homology"/>
<evidence type="ECO:0000256" key="5">
    <source>
        <dbReference type="ARBA" id="ARBA00023136"/>
    </source>
</evidence>
<dbReference type="InterPro" id="IPR036259">
    <property type="entry name" value="MFS_trans_sf"/>
</dbReference>
<feature type="transmembrane region" description="Helical" evidence="7">
    <location>
        <begin position="160"/>
        <end position="179"/>
    </location>
</feature>
<keyword evidence="2 6" id="KW-0813">Transport</keyword>